<dbReference type="PROSITE" id="PS50949">
    <property type="entry name" value="HTH_GNTR"/>
    <property type="match status" value="1"/>
</dbReference>
<dbReference type="SMART" id="SM00895">
    <property type="entry name" value="FCD"/>
    <property type="match status" value="1"/>
</dbReference>
<organism evidence="5 6">
    <name type="scientific">Paracoccus amoyensis</name>
    <dbReference type="NCBI Taxonomy" id="2760093"/>
    <lineage>
        <taxon>Bacteria</taxon>
        <taxon>Pseudomonadati</taxon>
        <taxon>Pseudomonadota</taxon>
        <taxon>Alphaproteobacteria</taxon>
        <taxon>Rhodobacterales</taxon>
        <taxon>Paracoccaceae</taxon>
        <taxon>Paracoccus</taxon>
    </lineage>
</organism>
<evidence type="ECO:0000313" key="5">
    <source>
        <dbReference type="EMBL" id="MBC9247663.1"/>
    </source>
</evidence>
<dbReference type="CDD" id="cd07377">
    <property type="entry name" value="WHTH_GntR"/>
    <property type="match status" value="1"/>
</dbReference>
<dbReference type="SUPFAM" id="SSF48008">
    <property type="entry name" value="GntR ligand-binding domain-like"/>
    <property type="match status" value="1"/>
</dbReference>
<proteinExistence type="predicted"/>
<dbReference type="InterPro" id="IPR036388">
    <property type="entry name" value="WH-like_DNA-bd_sf"/>
</dbReference>
<evidence type="ECO:0000313" key="6">
    <source>
        <dbReference type="Proteomes" id="UP000608594"/>
    </source>
</evidence>
<dbReference type="InterPro" id="IPR011711">
    <property type="entry name" value="GntR_C"/>
</dbReference>
<reference evidence="5" key="1">
    <citation type="submission" date="2020-08" db="EMBL/GenBank/DDBJ databases">
        <title>Paracoccus amoyensis sp. nov., isolated from the surface seawater at coast of Xiamen, Fujian.</title>
        <authorList>
            <person name="Lyu L."/>
        </authorList>
    </citation>
    <scope>NUCLEOTIDE SEQUENCE</scope>
    <source>
        <strain evidence="5">11-3</strain>
    </source>
</reference>
<keyword evidence="2" id="KW-0238">DNA-binding</keyword>
<gene>
    <name evidence="5" type="ORF">H4P12_13330</name>
</gene>
<dbReference type="Pfam" id="PF00392">
    <property type="entry name" value="GntR"/>
    <property type="match status" value="1"/>
</dbReference>
<name>A0A926G872_9RHOB</name>
<evidence type="ECO:0000259" key="4">
    <source>
        <dbReference type="PROSITE" id="PS50949"/>
    </source>
</evidence>
<dbReference type="PANTHER" id="PTHR43537:SF6">
    <property type="entry name" value="HTH-TYPE TRANSCRIPTIONAL REPRESSOR RSPR"/>
    <property type="match status" value="1"/>
</dbReference>
<dbReference type="EMBL" id="JACOQL010000004">
    <property type="protein sequence ID" value="MBC9247663.1"/>
    <property type="molecule type" value="Genomic_DNA"/>
</dbReference>
<keyword evidence="3" id="KW-0804">Transcription</keyword>
<evidence type="ECO:0000256" key="2">
    <source>
        <dbReference type="ARBA" id="ARBA00023125"/>
    </source>
</evidence>
<dbReference type="PANTHER" id="PTHR43537">
    <property type="entry name" value="TRANSCRIPTIONAL REGULATOR, GNTR FAMILY"/>
    <property type="match status" value="1"/>
</dbReference>
<dbReference type="Pfam" id="PF07729">
    <property type="entry name" value="FCD"/>
    <property type="match status" value="1"/>
</dbReference>
<dbReference type="Proteomes" id="UP000608594">
    <property type="component" value="Unassembled WGS sequence"/>
</dbReference>
<dbReference type="GO" id="GO:0003677">
    <property type="term" value="F:DNA binding"/>
    <property type="evidence" value="ECO:0007669"/>
    <property type="project" value="UniProtKB-KW"/>
</dbReference>
<evidence type="ECO:0000256" key="1">
    <source>
        <dbReference type="ARBA" id="ARBA00023015"/>
    </source>
</evidence>
<keyword evidence="1" id="KW-0805">Transcription regulation</keyword>
<feature type="domain" description="HTH gntR-type" evidence="4">
    <location>
        <begin position="24"/>
        <end position="91"/>
    </location>
</feature>
<keyword evidence="6" id="KW-1185">Reference proteome</keyword>
<dbReference type="InterPro" id="IPR036390">
    <property type="entry name" value="WH_DNA-bd_sf"/>
</dbReference>
<dbReference type="GO" id="GO:0003700">
    <property type="term" value="F:DNA-binding transcription factor activity"/>
    <property type="evidence" value="ECO:0007669"/>
    <property type="project" value="InterPro"/>
</dbReference>
<comment type="caution">
    <text evidence="5">The sequence shown here is derived from an EMBL/GenBank/DDBJ whole genome shotgun (WGS) entry which is preliminary data.</text>
</comment>
<dbReference type="Gene3D" id="1.20.120.530">
    <property type="entry name" value="GntR ligand-binding domain-like"/>
    <property type="match status" value="1"/>
</dbReference>
<dbReference type="InterPro" id="IPR000524">
    <property type="entry name" value="Tscrpt_reg_HTH_GntR"/>
</dbReference>
<dbReference type="Gene3D" id="1.10.10.10">
    <property type="entry name" value="Winged helix-like DNA-binding domain superfamily/Winged helix DNA-binding domain"/>
    <property type="match status" value="1"/>
</dbReference>
<protein>
    <submittedName>
        <fullName evidence="5">GntR family transcriptional regulator</fullName>
    </submittedName>
</protein>
<dbReference type="InterPro" id="IPR008920">
    <property type="entry name" value="TF_FadR/GntR_C"/>
</dbReference>
<dbReference type="PRINTS" id="PR00035">
    <property type="entry name" value="HTHGNTR"/>
</dbReference>
<sequence length="239" mass="26822">MEVCHIISALQGDHVDQAIITTPPTTASQIYDWLRRRVQTTDLPPGARISETEIAAEIGISRQPVREAFIRLAADGLAEVKPQRGTYIGKISVGAVLSARLIREAVESDLTKMVAQLRPKDGLAAMQAQIDLQKQYLGPDDVECFVESDDRFHRQLAIAAGHEAVWNDLERLKAQINRLRHLSMRVFDRQHTIDQHQLILNALTAGDSYAAEAAMRAHLRQILDDMPQIRQAQPEFFTD</sequence>
<dbReference type="SMART" id="SM00345">
    <property type="entry name" value="HTH_GNTR"/>
    <property type="match status" value="1"/>
</dbReference>
<dbReference type="SUPFAM" id="SSF46785">
    <property type="entry name" value="Winged helix' DNA-binding domain"/>
    <property type="match status" value="1"/>
</dbReference>
<accession>A0A926G872</accession>
<dbReference type="AlphaFoldDB" id="A0A926G872"/>
<evidence type="ECO:0000256" key="3">
    <source>
        <dbReference type="ARBA" id="ARBA00023163"/>
    </source>
</evidence>